<dbReference type="GO" id="GO:0003964">
    <property type="term" value="F:RNA-directed DNA polymerase activity"/>
    <property type="evidence" value="ECO:0007669"/>
    <property type="project" value="UniProtKB-KW"/>
</dbReference>
<dbReference type="Pfam" id="PF08388">
    <property type="entry name" value="GIIM"/>
    <property type="match status" value="1"/>
</dbReference>
<dbReference type="GeneID" id="32891543"/>
<dbReference type="PANTHER" id="PTHR34047">
    <property type="entry name" value="NUCLEAR INTRON MATURASE 1, MITOCHONDRIAL-RELATED"/>
    <property type="match status" value="1"/>
</dbReference>
<proteinExistence type="predicted"/>
<dbReference type="EMBL" id="KY709208">
    <property type="protein sequence ID" value="ARO90560.1"/>
    <property type="molecule type" value="Genomic_DNA"/>
</dbReference>
<dbReference type="SUPFAM" id="SSF56672">
    <property type="entry name" value="DNA/RNA polymerases"/>
    <property type="match status" value="1"/>
</dbReference>
<keyword evidence="3" id="KW-0548">Nucleotidyltransferase</keyword>
<keyword evidence="3" id="KW-0934">Plastid</keyword>
<accession>A0A1Y9TLR2</accession>
<evidence type="ECO:0000313" key="3">
    <source>
        <dbReference type="EMBL" id="ARO90560.1"/>
    </source>
</evidence>
<reference evidence="3" key="1">
    <citation type="submission" date="2017-03" db="EMBL/GenBank/DDBJ databases">
        <title>The new red algal subphylum Proteorhodophytina comprises the largest and most divergent plastid genomes known.</title>
        <authorList>
            <person name="Munoz-Gomez S.A."/>
            <person name="Mejia-Franco F.G."/>
            <person name="Durnin K."/>
            <person name="Morgan C."/>
            <person name="Grisdale C.J."/>
            <person name="Archibald J.M."/>
            <person name="Slamovits C.H."/>
        </authorList>
    </citation>
    <scope>NUCLEOTIDE SEQUENCE</scope>
    <source>
        <strain evidence="3">UTEX LB2858</strain>
    </source>
</reference>
<keyword evidence="3" id="KW-0695">RNA-directed DNA polymerase</keyword>
<organism evidence="3">
    <name type="scientific">Boldia erythrosiphon</name>
    <dbReference type="NCBI Taxonomy" id="74908"/>
    <lineage>
        <taxon>Eukaryota</taxon>
        <taxon>Rhodophyta</taxon>
        <taxon>Compsopogonophyceae</taxon>
        <taxon>Compsopogonales</taxon>
        <taxon>Boldiaceae</taxon>
        <taxon>Boldia</taxon>
    </lineage>
</organism>
<feature type="domain" description="Group II intron maturase-specific" evidence="1">
    <location>
        <begin position="364"/>
        <end position="435"/>
    </location>
</feature>
<evidence type="ECO:0000259" key="2">
    <source>
        <dbReference type="Pfam" id="PF13655"/>
    </source>
</evidence>
<sequence>MDQPHKNILISSLNLDISNSLWINSEIFVKNIQKKIYQASLLGDGDYLRHYQEILIHSKEAKYIALKRTVKVNRNKIDTSIDYASFYNLYLNGKAKTFYATLLGQSNKKVNKPTFEDLIMQNLVLLAIEPEWEARLETSSYGFRSGYSLQQALIKTYAILTHNFLYVDSTVVSYRIESPFSNVYFSFLLQKSGYTGLLLEQLFSWLNADYLHKQYKRLHSKFQHFDIYFFQSYTICPVLADIIFYGLQQAIDWHNLKIGDTSIFPINIVRYGREIIIIFAINQSVRITKILTVISKFFKALGLQIDQSSTNLSSIYAGFDFLGYRFRRYNNYNFWNMEDSKLLITPMSENIKKHFRSIKKCLYHKDKLNRWRANSQMRQDDVIERLNPLIQSFSDYYSCFVPLRILKRMDWTVNEMIYRYAIKKYKSAKYEKWNLNWIKIINGKRMIAYKDGFNDNVIPLKLHSTIAYQIYQRNRLLPNYLYQDKL</sequence>
<dbReference type="RefSeq" id="YP_009369872.1">
    <property type="nucleotide sequence ID" value="NC_034776.1"/>
</dbReference>
<protein>
    <submittedName>
        <fullName evidence="3">Putative reverse transcriptase/maturase</fullName>
    </submittedName>
</protein>
<name>A0A1Y9TLR2_9RHOD</name>
<geneLocation type="chloroplast" evidence="3"/>
<evidence type="ECO:0000259" key="1">
    <source>
        <dbReference type="Pfam" id="PF08388"/>
    </source>
</evidence>
<dbReference type="AlphaFoldDB" id="A0A1Y9TLR2"/>
<dbReference type="Pfam" id="PF13655">
    <property type="entry name" value="RVT_N"/>
    <property type="match status" value="1"/>
</dbReference>
<keyword evidence="3" id="KW-0150">Chloroplast</keyword>
<feature type="domain" description="Reverse transcriptase N-terminal" evidence="2">
    <location>
        <begin position="22"/>
        <end position="83"/>
    </location>
</feature>
<keyword evidence="3" id="KW-0808">Transferase</keyword>
<dbReference type="InterPro" id="IPR043502">
    <property type="entry name" value="DNA/RNA_pol_sf"/>
</dbReference>
<dbReference type="PANTHER" id="PTHR34047:SF8">
    <property type="entry name" value="PROTEIN YKFC"/>
    <property type="match status" value="1"/>
</dbReference>
<dbReference type="InterPro" id="IPR013597">
    <property type="entry name" value="Mat_intron_G2"/>
</dbReference>
<dbReference type="InterPro" id="IPR025960">
    <property type="entry name" value="RVT_N"/>
</dbReference>
<dbReference type="InterPro" id="IPR051083">
    <property type="entry name" value="GrpII_Intron_Splice-Mob/Def"/>
</dbReference>